<evidence type="ECO:0008006" key="3">
    <source>
        <dbReference type="Google" id="ProtNLM"/>
    </source>
</evidence>
<name>A0AAF0CR80_9BACT</name>
<gene>
    <name evidence="1" type="ORF">PXH66_06845</name>
</gene>
<dbReference type="AlphaFoldDB" id="A0AAF0CR80"/>
<dbReference type="RefSeq" id="WP_330932284.1">
    <property type="nucleotide sequence ID" value="NZ_CP119075.1"/>
</dbReference>
<evidence type="ECO:0000313" key="1">
    <source>
        <dbReference type="EMBL" id="WED66566.1"/>
    </source>
</evidence>
<organism evidence="1 2">
    <name type="scientific">Synoicihabitans lomoniglobus</name>
    <dbReference type="NCBI Taxonomy" id="2909285"/>
    <lineage>
        <taxon>Bacteria</taxon>
        <taxon>Pseudomonadati</taxon>
        <taxon>Verrucomicrobiota</taxon>
        <taxon>Opitutia</taxon>
        <taxon>Opitutales</taxon>
        <taxon>Opitutaceae</taxon>
        <taxon>Synoicihabitans</taxon>
    </lineage>
</organism>
<dbReference type="Gene3D" id="3.40.50.1010">
    <property type="entry name" value="5'-nuclease"/>
    <property type="match status" value="1"/>
</dbReference>
<dbReference type="Proteomes" id="UP001218638">
    <property type="component" value="Chromosome"/>
</dbReference>
<keyword evidence="2" id="KW-1185">Reference proteome</keyword>
<accession>A0AAF0CR80</accession>
<protein>
    <recommendedName>
        <fullName evidence="3">PIN domain-containing protein</fullName>
    </recommendedName>
</protein>
<proteinExistence type="predicted"/>
<evidence type="ECO:0000313" key="2">
    <source>
        <dbReference type="Proteomes" id="UP001218638"/>
    </source>
</evidence>
<dbReference type="EMBL" id="CP119075">
    <property type="protein sequence ID" value="WED66566.1"/>
    <property type="molecule type" value="Genomic_DNA"/>
</dbReference>
<reference evidence="1" key="1">
    <citation type="submission" date="2023-03" db="EMBL/GenBank/DDBJ databases">
        <title>Lomoglobus Profundus gen. nov., sp. nov., a novel member of the phylum Verrucomicrobia, isolated from deep-marine sediment of South China Sea.</title>
        <authorList>
            <person name="Ahmad T."/>
            <person name="Ishaq S.E."/>
            <person name="Wang F."/>
        </authorList>
    </citation>
    <scope>NUCLEOTIDE SEQUENCE</scope>
    <source>
        <strain evidence="1">LMO-M01</strain>
    </source>
</reference>
<dbReference type="KEGG" id="slom:PXH66_06845"/>
<sequence length="237" mass="26328">MNPRYLDTGLDLKLIITAPLVFTVTAYAALQRAPIWFTRIVALEIENTLQAMRFRRSLSPSQLTAAQALVGHLCDEGKFVMAELSLDAIAAEMHHLTSTVTAWMGCRTLDPMHIAGAILLQNPKFFSTDKRQLTSAKLAGLTTVNLSSSNACTVAVPSTTEKMWPGDGAKAMGEVIPSDRLNRSALSAKAPYPSDLRRPFQWAQTQVARTGFWPVEKVNFRFRRMWCMAWLSPRKSA</sequence>